<dbReference type="InterPro" id="IPR043502">
    <property type="entry name" value="DNA/RNA_pol_sf"/>
</dbReference>
<evidence type="ECO:0000259" key="1">
    <source>
        <dbReference type="Pfam" id="PF07727"/>
    </source>
</evidence>
<dbReference type="Gramene" id="AET1Gv20009800.1">
    <property type="protein sequence ID" value="AET1Gv20009800.1"/>
    <property type="gene ID" value="AET1Gv20009800"/>
</dbReference>
<reference evidence="2" key="5">
    <citation type="journal article" date="2021" name="G3 (Bethesda)">
        <title>Aegilops tauschii genome assembly Aet v5.0 features greater sequence contiguity and improved annotation.</title>
        <authorList>
            <person name="Wang L."/>
            <person name="Zhu T."/>
            <person name="Rodriguez J.C."/>
            <person name="Deal K.R."/>
            <person name="Dubcovsky J."/>
            <person name="McGuire P.E."/>
            <person name="Lux T."/>
            <person name="Spannagl M."/>
            <person name="Mayer K.F.X."/>
            <person name="Baldrich P."/>
            <person name="Meyers B.C."/>
            <person name="Huo N."/>
            <person name="Gu Y.Q."/>
            <person name="Zhou H."/>
            <person name="Devos K.M."/>
            <person name="Bennetzen J.L."/>
            <person name="Unver T."/>
            <person name="Budak H."/>
            <person name="Gulick P.J."/>
            <person name="Galiba G."/>
            <person name="Kalapos B."/>
            <person name="Nelson D.R."/>
            <person name="Li P."/>
            <person name="You F.M."/>
            <person name="Luo M.C."/>
            <person name="Dvorak J."/>
        </authorList>
    </citation>
    <scope>NUCLEOTIDE SEQUENCE [LARGE SCALE GENOMIC DNA]</scope>
    <source>
        <strain evidence="2">cv. AL8/78</strain>
    </source>
</reference>
<reference evidence="2" key="3">
    <citation type="journal article" date="2017" name="Nature">
        <title>Genome sequence of the progenitor of the wheat D genome Aegilops tauschii.</title>
        <authorList>
            <person name="Luo M.C."/>
            <person name="Gu Y.Q."/>
            <person name="Puiu D."/>
            <person name="Wang H."/>
            <person name="Twardziok S.O."/>
            <person name="Deal K.R."/>
            <person name="Huo N."/>
            <person name="Zhu T."/>
            <person name="Wang L."/>
            <person name="Wang Y."/>
            <person name="McGuire P.E."/>
            <person name="Liu S."/>
            <person name="Long H."/>
            <person name="Ramasamy R.K."/>
            <person name="Rodriguez J.C."/>
            <person name="Van S.L."/>
            <person name="Yuan L."/>
            <person name="Wang Z."/>
            <person name="Xia Z."/>
            <person name="Xiao L."/>
            <person name="Anderson O.D."/>
            <person name="Ouyang S."/>
            <person name="Liang Y."/>
            <person name="Zimin A.V."/>
            <person name="Pertea G."/>
            <person name="Qi P."/>
            <person name="Bennetzen J.L."/>
            <person name="Dai X."/>
            <person name="Dawson M.W."/>
            <person name="Muller H.G."/>
            <person name="Kugler K."/>
            <person name="Rivarola-Duarte L."/>
            <person name="Spannagl M."/>
            <person name="Mayer K.F.X."/>
            <person name="Lu F.H."/>
            <person name="Bevan M.W."/>
            <person name="Leroy P."/>
            <person name="Li P."/>
            <person name="You F.M."/>
            <person name="Sun Q."/>
            <person name="Liu Z."/>
            <person name="Lyons E."/>
            <person name="Wicker T."/>
            <person name="Salzberg S.L."/>
            <person name="Devos K.M."/>
            <person name="Dvorak J."/>
        </authorList>
    </citation>
    <scope>NUCLEOTIDE SEQUENCE [LARGE SCALE GENOMIC DNA]</scope>
    <source>
        <strain evidence="2">cv. AL8/78</strain>
    </source>
</reference>
<dbReference type="InterPro" id="IPR013103">
    <property type="entry name" value="RVT_2"/>
</dbReference>
<proteinExistence type="predicted"/>
<reference evidence="3" key="1">
    <citation type="journal article" date="2014" name="Science">
        <title>Ancient hybridizations among the ancestral genomes of bread wheat.</title>
        <authorList>
            <consortium name="International Wheat Genome Sequencing Consortium,"/>
            <person name="Marcussen T."/>
            <person name="Sandve S.R."/>
            <person name="Heier L."/>
            <person name="Spannagl M."/>
            <person name="Pfeifer M."/>
            <person name="Jakobsen K.S."/>
            <person name="Wulff B.B."/>
            <person name="Steuernagel B."/>
            <person name="Mayer K.F."/>
            <person name="Olsen O.A."/>
        </authorList>
    </citation>
    <scope>NUCLEOTIDE SEQUENCE [LARGE SCALE GENOMIC DNA]</scope>
    <source>
        <strain evidence="3">cv. AL8/78</strain>
    </source>
</reference>
<reference evidence="3" key="2">
    <citation type="journal article" date="2017" name="Nat. Plants">
        <title>The Aegilops tauschii genome reveals multiple impacts of transposons.</title>
        <authorList>
            <person name="Zhao G."/>
            <person name="Zou C."/>
            <person name="Li K."/>
            <person name="Wang K."/>
            <person name="Li T."/>
            <person name="Gao L."/>
            <person name="Zhang X."/>
            <person name="Wang H."/>
            <person name="Yang Z."/>
            <person name="Liu X."/>
            <person name="Jiang W."/>
            <person name="Mao L."/>
            <person name="Kong X."/>
            <person name="Jiao Y."/>
            <person name="Jia J."/>
        </authorList>
    </citation>
    <scope>NUCLEOTIDE SEQUENCE [LARGE SCALE GENOMIC DNA]</scope>
    <source>
        <strain evidence="3">cv. AL8/78</strain>
    </source>
</reference>
<dbReference type="Pfam" id="PF07727">
    <property type="entry name" value="RVT_2"/>
    <property type="match status" value="1"/>
</dbReference>
<organism evidence="2 3">
    <name type="scientific">Aegilops tauschii subsp. strangulata</name>
    <name type="common">Goatgrass</name>
    <dbReference type="NCBI Taxonomy" id="200361"/>
    <lineage>
        <taxon>Eukaryota</taxon>
        <taxon>Viridiplantae</taxon>
        <taxon>Streptophyta</taxon>
        <taxon>Embryophyta</taxon>
        <taxon>Tracheophyta</taxon>
        <taxon>Spermatophyta</taxon>
        <taxon>Magnoliopsida</taxon>
        <taxon>Liliopsida</taxon>
        <taxon>Poales</taxon>
        <taxon>Poaceae</taxon>
        <taxon>BOP clade</taxon>
        <taxon>Pooideae</taxon>
        <taxon>Triticodae</taxon>
        <taxon>Triticeae</taxon>
        <taxon>Triticinae</taxon>
        <taxon>Aegilops</taxon>
    </lineage>
</organism>
<name>A0A452XIB8_AEGTS</name>
<dbReference type="PANTHER" id="PTHR11439">
    <property type="entry name" value="GAG-POL-RELATED RETROTRANSPOSON"/>
    <property type="match status" value="1"/>
</dbReference>
<keyword evidence="3" id="KW-1185">Reference proteome</keyword>
<dbReference type="SUPFAM" id="SSF56672">
    <property type="entry name" value="DNA/RNA polymerases"/>
    <property type="match status" value="1"/>
</dbReference>
<dbReference type="EnsemblPlants" id="AET1Gv20009800.1">
    <property type="protein sequence ID" value="AET1Gv20009800.1"/>
    <property type="gene ID" value="AET1Gv20009800"/>
</dbReference>
<feature type="domain" description="Reverse transcriptase Ty1/copia-type" evidence="1">
    <location>
        <begin position="43"/>
        <end position="286"/>
    </location>
</feature>
<dbReference type="STRING" id="200361.A0A452XIB8"/>
<reference evidence="2" key="4">
    <citation type="submission" date="2019-03" db="UniProtKB">
        <authorList>
            <consortium name="EnsemblPlants"/>
        </authorList>
    </citation>
    <scope>IDENTIFICATION</scope>
</reference>
<evidence type="ECO:0000313" key="3">
    <source>
        <dbReference type="Proteomes" id="UP000015105"/>
    </source>
</evidence>
<dbReference type="PANTHER" id="PTHR11439:SF515">
    <property type="entry name" value="GAG-POL POLYPROTEIN"/>
    <property type="match status" value="1"/>
</dbReference>
<evidence type="ECO:0000313" key="2">
    <source>
        <dbReference type="EnsemblPlants" id="AET1Gv20009800.1"/>
    </source>
</evidence>
<dbReference type="AlphaFoldDB" id="A0A452XIB8"/>
<sequence>YVMVEGEELHLGAIDEPCTFAEAEEDASWRRAMDEEMASIIDNKTWCLVDLPAGSRPIGLKWVYKLKRDANGDVYKYKARLVAKGYVQRQGVDFEEVFAPVARLESVRLLLALAAQEGWPVHHMDVKSAFFNGELKEEVYVVQPPGFAVAGHEHKVLRLDKALYGLRQAPRAWYSKLDSCLLSLGFSRSESEHAIYGRGTGTARLLVGVYVDDLVITGNDKLEITHFKEEMKKLFHKSDLGLLSFYLGIEVKQEVDGITLSQAAYTMKILEKSGMVGCNPCHVPMEPRFKLSKVSTAPATDATEYRSVVGSLRYLVHTRPDLTYSVGYVSRFMEAPTTEHWAAVKQILRYVAGTQHLGCRYTRRDKRAVLCGYSDSDMAGDVDTRKNTTGVMFFLGPNLISWQSMKHKVVALSSCEAEYIAATTAACQGIWLACLLGELQKKEAQQFTLKMDSKSAISLCKNPVFHDRSKHIDTRYHFITECVEDGRVEVEFIGTNGQLADILTKALGRVKFQELSRNWCR</sequence>
<dbReference type="CDD" id="cd09272">
    <property type="entry name" value="RNase_HI_RT_Ty1"/>
    <property type="match status" value="1"/>
</dbReference>
<protein>
    <recommendedName>
        <fullName evidence="1">Reverse transcriptase Ty1/copia-type domain-containing protein</fullName>
    </recommendedName>
</protein>
<accession>A0A452XIB8</accession>
<dbReference type="Proteomes" id="UP000015105">
    <property type="component" value="Chromosome 1D"/>
</dbReference>